<feature type="compositionally biased region" description="Pro residues" evidence="1">
    <location>
        <begin position="1196"/>
        <end position="1205"/>
    </location>
</feature>
<feature type="region of interest" description="Disordered" evidence="1">
    <location>
        <begin position="1283"/>
        <end position="1328"/>
    </location>
</feature>
<evidence type="ECO:0000313" key="2">
    <source>
        <dbReference type="EMBL" id="GLC55418.1"/>
    </source>
</evidence>
<feature type="compositionally biased region" description="Pro residues" evidence="1">
    <location>
        <begin position="585"/>
        <end position="596"/>
    </location>
</feature>
<feature type="region of interest" description="Disordered" evidence="1">
    <location>
        <begin position="81"/>
        <end position="265"/>
    </location>
</feature>
<feature type="compositionally biased region" description="Polar residues" evidence="1">
    <location>
        <begin position="938"/>
        <end position="951"/>
    </location>
</feature>
<feature type="compositionally biased region" description="Low complexity" evidence="1">
    <location>
        <begin position="163"/>
        <end position="179"/>
    </location>
</feature>
<feature type="compositionally biased region" description="Low complexity" evidence="1">
    <location>
        <begin position="498"/>
        <end position="522"/>
    </location>
</feature>
<feature type="compositionally biased region" description="Low complexity" evidence="1">
    <location>
        <begin position="446"/>
        <end position="470"/>
    </location>
</feature>
<feature type="region of interest" description="Disordered" evidence="1">
    <location>
        <begin position="876"/>
        <end position="915"/>
    </location>
</feature>
<feature type="compositionally biased region" description="Polar residues" evidence="1">
    <location>
        <begin position="150"/>
        <end position="162"/>
    </location>
</feature>
<feature type="region of interest" description="Disordered" evidence="1">
    <location>
        <begin position="540"/>
        <end position="794"/>
    </location>
</feature>
<gene>
    <name evidence="2" type="primary">PLEST007098</name>
    <name evidence="2" type="ORF">PLESTB_000985200</name>
</gene>
<feature type="compositionally biased region" description="Polar residues" evidence="1">
    <location>
        <begin position="753"/>
        <end position="764"/>
    </location>
</feature>
<keyword evidence="3" id="KW-1185">Reference proteome</keyword>
<evidence type="ECO:0000256" key="1">
    <source>
        <dbReference type="SAM" id="MobiDB-lite"/>
    </source>
</evidence>
<feature type="region of interest" description="Disordered" evidence="1">
    <location>
        <begin position="483"/>
        <end position="527"/>
    </location>
</feature>
<feature type="region of interest" description="Disordered" evidence="1">
    <location>
        <begin position="402"/>
        <end position="470"/>
    </location>
</feature>
<feature type="compositionally biased region" description="Pro residues" evidence="1">
    <location>
        <begin position="421"/>
        <end position="436"/>
    </location>
</feature>
<feature type="region of interest" description="Disordered" evidence="1">
    <location>
        <begin position="1124"/>
        <end position="1253"/>
    </location>
</feature>
<feature type="compositionally biased region" description="Low complexity" evidence="1">
    <location>
        <begin position="623"/>
        <end position="640"/>
    </location>
</feature>
<feature type="compositionally biased region" description="Pro residues" evidence="1">
    <location>
        <begin position="1158"/>
        <end position="1180"/>
    </location>
</feature>
<feature type="compositionally biased region" description="Low complexity" evidence="1">
    <location>
        <begin position="251"/>
        <end position="262"/>
    </location>
</feature>
<dbReference type="Proteomes" id="UP001165080">
    <property type="component" value="Unassembled WGS sequence"/>
</dbReference>
<feature type="compositionally biased region" description="Polar residues" evidence="1">
    <location>
        <begin position="109"/>
        <end position="121"/>
    </location>
</feature>
<comment type="caution">
    <text evidence="2">The sequence shown here is derived from an EMBL/GenBank/DDBJ whole genome shotgun (WGS) entry which is preliminary data.</text>
</comment>
<feature type="compositionally biased region" description="Low complexity" evidence="1">
    <location>
        <begin position="597"/>
        <end position="613"/>
    </location>
</feature>
<protein>
    <submittedName>
        <fullName evidence="2">Uncharacterized protein</fullName>
    </submittedName>
</protein>
<name>A0A9W6BNU9_9CHLO</name>
<feature type="compositionally biased region" description="Low complexity" evidence="1">
    <location>
        <begin position="1304"/>
        <end position="1322"/>
    </location>
</feature>
<feature type="region of interest" description="Disordered" evidence="1">
    <location>
        <begin position="337"/>
        <end position="383"/>
    </location>
</feature>
<sequence length="1349" mass="143645">MREAKRRKMGYWEPFNVWWREYVAQNDKRPKVHDMKKWYEANAERVWGGTGPTWDETKKHSKGMRRIEDISDYFRQYRRGRRKKAANGCSLDSDTTDSDAEELLERASTPDSENPTRSQARPTRKVPAGGGGGRGRGRPRQDASAAPVSGTGQEQPTVSGSSAQFPGAAQPQQQPQQQPLESGNGAPPTDAHTAMRPFALSIQLPRDEQKNHLQFQQYQQQQEMPAEEEVEDRLMQLAANGGAPQFPSPPAAQQQRASSSSFLNPMSHLRTASTVTLPPLHLVGSAQMPAVPAAAPPPLQPRVGLAPPLPPQQSQQQQQQADRLLGPTYIRTKREELEQPEQPHYPHPSYLNHPHNYQQQPTASKEEFTEAGSPPEIHPVPAPAPHYPTFFGMPVLGLPFFGGWRSRQQPPQPHHGHHPGHPAPHPPYPGHPPPPYMQRSLTMPRAWSQPPGAAAAAPRRMAPSASSSSWGMAAMTRMLSMPRTVNAPPPQQMPPQMPQHQQHPQQMPQQQQQAPQMQQPPQRSTQTPFAIRAGSAIFGSIVRGGSHPPPPPSSSMSPPMEPYMDPSAPPPDPYMNGSPAGAVPPQLPSSGSPPHPYASASSPPQSQSADSISHSAQQRGTNVAAAVAQPQPQSLLPGGPFMTAQPPQAPHLLDHPHHHQAVPQCQATAQQLQPQQQQQQQQQPAATPIPLTALGQPQHPPPVSVQQHEQQQHEQQQALPRGPPPEPFRVRTRVISLPRSYELPNDPELQRQLHMQPQPQPQGHDQSHGPVGADGGFGASAQETGGAAAGAGAGAGADLATILESGSGEAKARVDGGVPGPDAQAPPEPHGSGSLMGRIFTRGSTMQRLRELFWSWASSETDGAATAGQDAGALPASPLLWGRSNSNTRSAAAGSPRLPGAAPASPDNGPNPFRQQLQRLGSISSSWLLGKRSREETSLASQTSNVTPTSRKLQRGISGVFRPWVDSMMSFGSRRSGSLAGPAAATAAAAAAAAVAEVEAEERAAAAAAAAAPPADVVMRCAAAEGAMAVAAMAPAGGTGGAAAPGDVPAALPELMSCTSDADGERLLLDAIDSHILAALVEDPSVPPHQQQHQQQQQQQQLVAATAMAPAAMAPAAVSSDIQPFAGPMQPQQPQQAQQPPMGPMTAPMTASMAPAFGMPPPPQPPPPSAVLPQPLPQQQPLPTSCGALGCGALPYMPPPPPQHQPPSSTCATVRGPVITTGAPGPSGSRAPPRPQHTQPQPQPQPQAQFQNPQLQQLQADDWLPAQQLQLLQPQSSEICLQQQPPHAYQHQHQSMQGLPVGCNSLQPLPHQQQQEQQQADDGNGGGGTLLLRLSNSLTDYLKQALWGR</sequence>
<feature type="compositionally biased region" description="Low complexity" evidence="1">
    <location>
        <begin position="554"/>
        <end position="566"/>
    </location>
</feature>
<feature type="compositionally biased region" description="Low complexity" evidence="1">
    <location>
        <begin position="704"/>
        <end position="717"/>
    </location>
</feature>
<feature type="compositionally biased region" description="Low complexity" evidence="1">
    <location>
        <begin position="212"/>
        <end position="224"/>
    </location>
</feature>
<feature type="region of interest" description="Disordered" evidence="1">
    <location>
        <begin position="806"/>
        <end position="836"/>
    </location>
</feature>
<feature type="region of interest" description="Disordered" evidence="1">
    <location>
        <begin position="934"/>
        <end position="953"/>
    </location>
</feature>
<feature type="compositionally biased region" description="Low complexity" evidence="1">
    <location>
        <begin position="1283"/>
        <end position="1294"/>
    </location>
</feature>
<evidence type="ECO:0000313" key="3">
    <source>
        <dbReference type="Proteomes" id="UP001165080"/>
    </source>
</evidence>
<feature type="compositionally biased region" description="Low complexity" evidence="1">
    <location>
        <begin position="1124"/>
        <end position="1157"/>
    </location>
</feature>
<feature type="region of interest" description="Disordered" evidence="1">
    <location>
        <begin position="291"/>
        <end position="322"/>
    </location>
</feature>
<dbReference type="EMBL" id="BRXU01000013">
    <property type="protein sequence ID" value="GLC55418.1"/>
    <property type="molecule type" value="Genomic_DNA"/>
</dbReference>
<feature type="compositionally biased region" description="Low complexity" evidence="1">
    <location>
        <begin position="1222"/>
        <end position="1253"/>
    </location>
</feature>
<reference evidence="2 3" key="1">
    <citation type="journal article" date="2023" name="Commun. Biol.">
        <title>Reorganization of the ancestral sex-determining regions during the evolution of trioecy in Pleodorina starrii.</title>
        <authorList>
            <person name="Takahashi K."/>
            <person name="Suzuki S."/>
            <person name="Kawai-Toyooka H."/>
            <person name="Yamamoto K."/>
            <person name="Hamaji T."/>
            <person name="Ootsuki R."/>
            <person name="Yamaguchi H."/>
            <person name="Kawachi M."/>
            <person name="Higashiyama T."/>
            <person name="Nozaki H."/>
        </authorList>
    </citation>
    <scope>NUCLEOTIDE SEQUENCE [LARGE SCALE GENOMIC DNA]</scope>
    <source>
        <strain evidence="2 3">NIES-4479</strain>
    </source>
</reference>
<feature type="compositionally biased region" description="Pro residues" evidence="1">
    <location>
        <begin position="487"/>
        <end position="497"/>
    </location>
</feature>
<proteinExistence type="predicted"/>
<feature type="compositionally biased region" description="Low complexity" evidence="1">
    <location>
        <begin position="663"/>
        <end position="697"/>
    </location>
</feature>
<organism evidence="2 3">
    <name type="scientific">Pleodorina starrii</name>
    <dbReference type="NCBI Taxonomy" id="330485"/>
    <lineage>
        <taxon>Eukaryota</taxon>
        <taxon>Viridiplantae</taxon>
        <taxon>Chlorophyta</taxon>
        <taxon>core chlorophytes</taxon>
        <taxon>Chlorophyceae</taxon>
        <taxon>CS clade</taxon>
        <taxon>Chlamydomonadales</taxon>
        <taxon>Volvocaceae</taxon>
        <taxon>Pleodorina</taxon>
    </lineage>
</organism>
<accession>A0A9W6BNU9</accession>